<dbReference type="OrthoDB" id="9815286at2"/>
<reference evidence="8" key="1">
    <citation type="submission" date="2021-03" db="EMBL/GenBank/DDBJ databases">
        <title>Genomic Encyclopedia of Type Strains, Phase IV (KMG-IV): sequencing the most valuable type-strain genomes for metagenomic binning, comparative biology and taxonomic classification.</title>
        <authorList>
            <person name="Goeker M."/>
        </authorList>
    </citation>
    <scope>NUCLEOTIDE SEQUENCE</scope>
    <source>
        <strain evidence="8">DSM 107338</strain>
    </source>
</reference>
<comment type="caution">
    <text evidence="8">The sequence shown here is derived from an EMBL/GenBank/DDBJ whole genome shotgun (WGS) entry which is preliminary data.</text>
</comment>
<dbReference type="Proteomes" id="UP001138793">
    <property type="component" value="Unassembled WGS sequence"/>
</dbReference>
<evidence type="ECO:0000256" key="2">
    <source>
        <dbReference type="ARBA" id="ARBA00022475"/>
    </source>
</evidence>
<keyword evidence="2" id="KW-1003">Cell membrane</keyword>
<feature type="transmembrane region" description="Helical" evidence="6">
    <location>
        <begin position="12"/>
        <end position="30"/>
    </location>
</feature>
<sequence length="64" mass="7101">MKKLYRSTSNRMVGGVLGGIGAYFNVDATILRLAFILLLIPSFMTFAVAYLIAMIIVPKDVEIY</sequence>
<keyword evidence="9" id="KW-1185">Reference proteome</keyword>
<feature type="domain" description="Phage shock protein PspC N-terminal" evidence="7">
    <location>
        <begin position="2"/>
        <end position="59"/>
    </location>
</feature>
<evidence type="ECO:0000313" key="8">
    <source>
        <dbReference type="EMBL" id="MBP2078931.1"/>
    </source>
</evidence>
<feature type="transmembrane region" description="Helical" evidence="6">
    <location>
        <begin position="36"/>
        <end position="57"/>
    </location>
</feature>
<evidence type="ECO:0000256" key="3">
    <source>
        <dbReference type="ARBA" id="ARBA00022692"/>
    </source>
</evidence>
<dbReference type="RefSeq" id="WP_149473331.1">
    <property type="nucleotide sequence ID" value="NZ_JAGGMB010000011.1"/>
</dbReference>
<protein>
    <submittedName>
        <fullName evidence="8">Phage shock protein C</fullName>
    </submittedName>
</protein>
<proteinExistence type="predicted"/>
<dbReference type="PANTHER" id="PTHR33885:SF3">
    <property type="entry name" value="PHAGE SHOCK PROTEIN C"/>
    <property type="match status" value="1"/>
</dbReference>
<dbReference type="Pfam" id="PF04024">
    <property type="entry name" value="PspC"/>
    <property type="match status" value="1"/>
</dbReference>
<evidence type="ECO:0000313" key="9">
    <source>
        <dbReference type="Proteomes" id="UP001138793"/>
    </source>
</evidence>
<keyword evidence="4 6" id="KW-1133">Transmembrane helix</keyword>
<gene>
    <name evidence="8" type="ORF">J2Z64_003200</name>
</gene>
<dbReference type="PANTHER" id="PTHR33885">
    <property type="entry name" value="PHAGE SHOCK PROTEIN C"/>
    <property type="match status" value="1"/>
</dbReference>
<dbReference type="InterPro" id="IPR052027">
    <property type="entry name" value="PspC"/>
</dbReference>
<evidence type="ECO:0000256" key="6">
    <source>
        <dbReference type="SAM" id="Phobius"/>
    </source>
</evidence>
<dbReference type="EMBL" id="JAGGMB010000011">
    <property type="protein sequence ID" value="MBP2078931.1"/>
    <property type="molecule type" value="Genomic_DNA"/>
</dbReference>
<keyword evidence="3 6" id="KW-0812">Transmembrane</keyword>
<dbReference type="AlphaFoldDB" id="A0A9X0YYF7"/>
<evidence type="ECO:0000256" key="5">
    <source>
        <dbReference type="ARBA" id="ARBA00023136"/>
    </source>
</evidence>
<keyword evidence="5 6" id="KW-0472">Membrane</keyword>
<evidence type="ECO:0000256" key="4">
    <source>
        <dbReference type="ARBA" id="ARBA00022989"/>
    </source>
</evidence>
<dbReference type="GO" id="GO:0005886">
    <property type="term" value="C:plasma membrane"/>
    <property type="evidence" value="ECO:0007669"/>
    <property type="project" value="UniProtKB-SubCell"/>
</dbReference>
<dbReference type="InterPro" id="IPR007168">
    <property type="entry name" value="Phageshock_PspC_N"/>
</dbReference>
<name>A0A9X0YYF7_9BACI</name>
<accession>A0A9X0YYF7</accession>
<evidence type="ECO:0000259" key="7">
    <source>
        <dbReference type="Pfam" id="PF04024"/>
    </source>
</evidence>
<evidence type="ECO:0000256" key="1">
    <source>
        <dbReference type="ARBA" id="ARBA00004162"/>
    </source>
</evidence>
<organism evidence="8 9">
    <name type="scientific">Oceanobacillus polygoni</name>
    <dbReference type="NCBI Taxonomy" id="1235259"/>
    <lineage>
        <taxon>Bacteria</taxon>
        <taxon>Bacillati</taxon>
        <taxon>Bacillota</taxon>
        <taxon>Bacilli</taxon>
        <taxon>Bacillales</taxon>
        <taxon>Bacillaceae</taxon>
        <taxon>Oceanobacillus</taxon>
    </lineage>
</organism>
<comment type="subcellular location">
    <subcellularLocation>
        <location evidence="1">Cell membrane</location>
        <topology evidence="1">Single-pass membrane protein</topology>
    </subcellularLocation>
</comment>